<evidence type="ECO:0000313" key="1">
    <source>
        <dbReference type="EMBL" id="AIE87884.1"/>
    </source>
</evidence>
<dbReference type="HOGENOM" id="CLU_828331_0_0_0"/>
<protein>
    <submittedName>
        <fullName evidence="1">Uncharacterized protein</fullName>
    </submittedName>
</protein>
<sequence>MSFVPSLVLALVAHQGQAAVSLGRVYTPNEQLTYSVRSGITAERRARGLETWIPEDFDINYDFTVHVEALKADGIAVVRYKRPYMEEITGETFTSPPQTKRDKVNYDFRLTVSPFNEIVDMKDLAPKKKPGATKGESLFIGATTARQGLGAFLGQFIGELHRLALFTGNMESALDLAPRTSFDDVKVGDTWKRTVGYQPQKLKGKDGKNAVQRLDYTYTYKGLVNGEKGKVLRVEAKLNFATDLAEFIHQLSESTPAETGLQKLPLNLDATILFDLDPKTKHTLKAEATSVGSFQIMTPDNPDAAYEERMKGHTTLRLVSRTIVAPAKKTAEKKK</sequence>
<dbReference type="EMBL" id="CP007139">
    <property type="protein sequence ID" value="AIE87884.1"/>
    <property type="molecule type" value="Genomic_DNA"/>
</dbReference>
<gene>
    <name evidence="1" type="ORF">OP10G_4516</name>
</gene>
<reference evidence="1 2" key="1">
    <citation type="journal article" date="2014" name="PLoS ONE">
        <title>The first complete genome sequence of the class fimbriimonadia in the phylum armatimonadetes.</title>
        <authorList>
            <person name="Hu Z.Y."/>
            <person name="Wang Y.Z."/>
            <person name="Im W.T."/>
            <person name="Wang S.Y."/>
            <person name="Zhao G.P."/>
            <person name="Zheng H.J."/>
            <person name="Quan Z.X."/>
        </authorList>
    </citation>
    <scope>NUCLEOTIDE SEQUENCE [LARGE SCALE GENOMIC DNA]</scope>
    <source>
        <strain evidence="1">Gsoil 348</strain>
    </source>
</reference>
<organism evidence="1 2">
    <name type="scientific">Fimbriimonas ginsengisoli Gsoil 348</name>
    <dbReference type="NCBI Taxonomy" id="661478"/>
    <lineage>
        <taxon>Bacteria</taxon>
        <taxon>Bacillati</taxon>
        <taxon>Armatimonadota</taxon>
        <taxon>Fimbriimonadia</taxon>
        <taxon>Fimbriimonadales</taxon>
        <taxon>Fimbriimonadaceae</taxon>
        <taxon>Fimbriimonas</taxon>
    </lineage>
</organism>
<name>A0A068NZ35_FIMGI</name>
<dbReference type="Proteomes" id="UP000027982">
    <property type="component" value="Chromosome"/>
</dbReference>
<proteinExistence type="predicted"/>
<dbReference type="STRING" id="661478.OP10G_4516"/>
<evidence type="ECO:0000313" key="2">
    <source>
        <dbReference type="Proteomes" id="UP000027982"/>
    </source>
</evidence>
<dbReference type="OrthoDB" id="9791885at2"/>
<dbReference type="RefSeq" id="WP_025228238.1">
    <property type="nucleotide sequence ID" value="NZ_CP007139.1"/>
</dbReference>
<dbReference type="KEGG" id="fgi:OP10G_4516"/>
<dbReference type="AlphaFoldDB" id="A0A068NZ35"/>
<keyword evidence="2" id="KW-1185">Reference proteome</keyword>
<accession>A0A068NZ35</accession>